<dbReference type="GO" id="GO:0003676">
    <property type="term" value="F:nucleic acid binding"/>
    <property type="evidence" value="ECO:0007669"/>
    <property type="project" value="InterPro"/>
</dbReference>
<name>A0A835DLD6_TETSI</name>
<evidence type="ECO:0000259" key="1">
    <source>
        <dbReference type="Pfam" id="PF08268"/>
    </source>
</evidence>
<dbReference type="InterPro" id="IPR013187">
    <property type="entry name" value="F-box-assoc_dom_typ3"/>
</dbReference>
<dbReference type="NCBIfam" id="TIGR01640">
    <property type="entry name" value="F_box_assoc_1"/>
    <property type="match status" value="1"/>
</dbReference>
<dbReference type="SUPFAM" id="SSF57756">
    <property type="entry name" value="Retrovirus zinc finger-like domains"/>
    <property type="match status" value="1"/>
</dbReference>
<evidence type="ECO:0000313" key="2">
    <source>
        <dbReference type="EMBL" id="KAF8407836.1"/>
    </source>
</evidence>
<dbReference type="PANTHER" id="PTHR31111">
    <property type="entry name" value="BNAA05G37150D PROTEIN-RELATED"/>
    <property type="match status" value="1"/>
</dbReference>
<dbReference type="OrthoDB" id="5319261at2759"/>
<dbReference type="AlphaFoldDB" id="A0A835DLD6"/>
<dbReference type="GO" id="GO:0008270">
    <property type="term" value="F:zinc ion binding"/>
    <property type="evidence" value="ECO:0007669"/>
    <property type="project" value="InterPro"/>
</dbReference>
<comment type="caution">
    <text evidence="2">The sequence shown here is derived from an EMBL/GenBank/DDBJ whole genome shotgun (WGS) entry which is preliminary data.</text>
</comment>
<organism evidence="2 3">
    <name type="scientific">Tetracentron sinense</name>
    <name type="common">Spur-leaf</name>
    <dbReference type="NCBI Taxonomy" id="13715"/>
    <lineage>
        <taxon>Eukaryota</taxon>
        <taxon>Viridiplantae</taxon>
        <taxon>Streptophyta</taxon>
        <taxon>Embryophyta</taxon>
        <taxon>Tracheophyta</taxon>
        <taxon>Spermatophyta</taxon>
        <taxon>Magnoliopsida</taxon>
        <taxon>Trochodendrales</taxon>
        <taxon>Trochodendraceae</taxon>
        <taxon>Tetracentron</taxon>
    </lineage>
</organism>
<dbReference type="InterPro" id="IPR036875">
    <property type="entry name" value="Znf_CCHC_sf"/>
</dbReference>
<reference evidence="2 3" key="1">
    <citation type="submission" date="2020-04" db="EMBL/GenBank/DDBJ databases">
        <title>Plant Genome Project.</title>
        <authorList>
            <person name="Zhang R.-G."/>
        </authorList>
    </citation>
    <scope>NUCLEOTIDE SEQUENCE [LARGE SCALE GENOMIC DNA]</scope>
    <source>
        <strain evidence="2">YNK0</strain>
        <tissue evidence="2">Leaf</tissue>
    </source>
</reference>
<evidence type="ECO:0000313" key="3">
    <source>
        <dbReference type="Proteomes" id="UP000655225"/>
    </source>
</evidence>
<gene>
    <name evidence="2" type="ORF">HHK36_006972</name>
</gene>
<feature type="domain" description="F-box associated beta-propeller type 3" evidence="1">
    <location>
        <begin position="32"/>
        <end position="281"/>
    </location>
</feature>
<sequence length="559" mass="63618">MYGHRGNVIHRFNKSLVDYCCDTDMLPTRFELVCFFEYNQIYVCNPSTQEFITISEPLPPNVDDLNSVGFGYTPSTKEYKLVRIFFRYWELPPFHVGCDVLTLGSCSWRAVKDPPFNTTTCRPAFVNGAIHWTINPDIPSYSDDETEEFGLVPHPDAILAFDVDTEEFRLVPHPENLYDPRETNDDIGLVELGGLLCLAVVVHRKRDMNIWMLTDYKNHVWVKEYSINLNTLDPYKTLGDFTARDIRGGKILIEDYRARLNYYDLQSKSFKRFEIDNIIKSPQFSFDVESFRSLGSRKKILNNLKSPLKTDSSSENVEKSFVANNNTASKGRGRGHKGRPYCTYCKKDGHVIDKCWKIHGKPDKEKAKDIHVAQSADNETPLTMEKLAQFFNQFGKVNIASTSPSCDSANGSLIPVKGNGKTNFFESAPSSDVLFVPEFSSNLLSDRATGKRIGEGQQVRGLYVLERTNKALFSSNKLATSFKSWWKQWVILLEFKFENYSLAVQLSTTLCCIWLHRNEVLFRVMVPADPNLAINHAKSLFFEIVSRPGQTMGSVPNAA</sequence>
<proteinExistence type="predicted"/>
<accession>A0A835DLD6</accession>
<dbReference type="EMBL" id="JABCRI010000004">
    <property type="protein sequence ID" value="KAF8407836.1"/>
    <property type="molecule type" value="Genomic_DNA"/>
</dbReference>
<dbReference type="InterPro" id="IPR017451">
    <property type="entry name" value="F-box-assoc_interact_dom"/>
</dbReference>
<dbReference type="Proteomes" id="UP000655225">
    <property type="component" value="Unassembled WGS sequence"/>
</dbReference>
<protein>
    <recommendedName>
        <fullName evidence="1">F-box associated beta-propeller type 3 domain-containing protein</fullName>
    </recommendedName>
</protein>
<keyword evidence="3" id="KW-1185">Reference proteome</keyword>
<dbReference type="Pfam" id="PF08268">
    <property type="entry name" value="FBA_3"/>
    <property type="match status" value="1"/>
</dbReference>
<dbReference type="PANTHER" id="PTHR31111:SF136">
    <property type="entry name" value="F-BOX ASSOCIATED DOMAIN-CONTAINING PROTEIN"/>
    <property type="match status" value="1"/>
</dbReference>